<dbReference type="InParanoid" id="A0A2V0P3A3"/>
<sequence length="298" mass="30055">MLARVALAACLALGLACAAHGARVAPKYAVSPFALDAGAMQLDICSGEGDGALQLGVSEGVCTVTSRFLANATRLGVNIFASAINGTNATAEAAAQPNALQLAFPCEPSVLRPMASEGPALNLWAGVAAAAAAAGADEDACAVTTLNPVIYFHKTGLPLYYYGYSVSGLSCRSVRLPDVAARDADAPPPPTNGLFIVPELPSPSQAPGSAADRKYFSTEAQTCRLVISNGGVTHQSAGSFPCAMVENPEARLGTGRCFGSGPLTAAGLPAHARSGAKRARSPYVARGNARGGAGKPDA</sequence>
<evidence type="ECO:0000256" key="1">
    <source>
        <dbReference type="SAM" id="MobiDB-lite"/>
    </source>
</evidence>
<evidence type="ECO:0000313" key="4">
    <source>
        <dbReference type="Proteomes" id="UP000247498"/>
    </source>
</evidence>
<dbReference type="AlphaFoldDB" id="A0A2V0P3A3"/>
<feature type="compositionally biased region" description="Gly residues" evidence="1">
    <location>
        <begin position="289"/>
        <end position="298"/>
    </location>
</feature>
<comment type="caution">
    <text evidence="3">The sequence shown here is derived from an EMBL/GenBank/DDBJ whole genome shotgun (WGS) entry which is preliminary data.</text>
</comment>
<feature type="signal peptide" evidence="2">
    <location>
        <begin position="1"/>
        <end position="21"/>
    </location>
</feature>
<evidence type="ECO:0000313" key="3">
    <source>
        <dbReference type="EMBL" id="GBF92330.1"/>
    </source>
</evidence>
<keyword evidence="4" id="KW-1185">Reference proteome</keyword>
<keyword evidence="2" id="KW-0732">Signal</keyword>
<dbReference type="EMBL" id="BDRX01000031">
    <property type="protein sequence ID" value="GBF92330.1"/>
    <property type="molecule type" value="Genomic_DNA"/>
</dbReference>
<gene>
    <name evidence="3" type="ORF">Rsub_05532</name>
</gene>
<feature type="chain" id="PRO_5015852296" description="Pherophorin domain-containing protein" evidence="2">
    <location>
        <begin position="22"/>
        <end position="298"/>
    </location>
</feature>
<reference evidence="3 4" key="1">
    <citation type="journal article" date="2018" name="Sci. Rep.">
        <title>Raphidocelis subcapitata (=Pseudokirchneriella subcapitata) provides an insight into genome evolution and environmental adaptations in the Sphaeropleales.</title>
        <authorList>
            <person name="Suzuki S."/>
            <person name="Yamaguchi H."/>
            <person name="Nakajima N."/>
            <person name="Kawachi M."/>
        </authorList>
    </citation>
    <scope>NUCLEOTIDE SEQUENCE [LARGE SCALE GENOMIC DNA]</scope>
    <source>
        <strain evidence="3 4">NIES-35</strain>
    </source>
</reference>
<proteinExistence type="predicted"/>
<name>A0A2V0P3A3_9CHLO</name>
<evidence type="ECO:0000256" key="2">
    <source>
        <dbReference type="SAM" id="SignalP"/>
    </source>
</evidence>
<evidence type="ECO:0008006" key="5">
    <source>
        <dbReference type="Google" id="ProtNLM"/>
    </source>
</evidence>
<accession>A0A2V0P3A3</accession>
<organism evidence="3 4">
    <name type="scientific">Raphidocelis subcapitata</name>
    <dbReference type="NCBI Taxonomy" id="307507"/>
    <lineage>
        <taxon>Eukaryota</taxon>
        <taxon>Viridiplantae</taxon>
        <taxon>Chlorophyta</taxon>
        <taxon>core chlorophytes</taxon>
        <taxon>Chlorophyceae</taxon>
        <taxon>CS clade</taxon>
        <taxon>Sphaeropleales</taxon>
        <taxon>Selenastraceae</taxon>
        <taxon>Raphidocelis</taxon>
    </lineage>
</organism>
<dbReference type="Proteomes" id="UP000247498">
    <property type="component" value="Unassembled WGS sequence"/>
</dbReference>
<feature type="region of interest" description="Disordered" evidence="1">
    <location>
        <begin position="268"/>
        <end position="298"/>
    </location>
</feature>
<dbReference type="PROSITE" id="PS51257">
    <property type="entry name" value="PROKAR_LIPOPROTEIN"/>
    <property type="match status" value="1"/>
</dbReference>
<protein>
    <recommendedName>
        <fullName evidence="5">Pherophorin domain-containing protein</fullName>
    </recommendedName>
</protein>